<organism evidence="11 12">
    <name type="scientific">Staphylococcus phage Stau2</name>
    <dbReference type="NCBI Taxonomy" id="1200862"/>
    <lineage>
        <taxon>Viruses</taxon>
        <taxon>Duplodnaviria</taxon>
        <taxon>Heunggongvirae</taxon>
        <taxon>Uroviricota</taxon>
        <taxon>Caudoviricetes</taxon>
        <taxon>Herelleviridae</taxon>
        <taxon>Twortvirinae</taxon>
        <taxon>Silviavirus</taxon>
        <taxon>Silviavirus stau2</taxon>
    </lineage>
</organism>
<dbReference type="GeneID" id="28802242"/>
<evidence type="ECO:0000256" key="5">
    <source>
        <dbReference type="ARBA" id="ARBA00023125"/>
    </source>
</evidence>
<dbReference type="RefSeq" id="YP_009275786.1">
    <property type="nucleotide sequence ID" value="NC_030933.1"/>
</dbReference>
<gene>
    <name evidence="11" type="ORF">Stau2_29</name>
</gene>
<feature type="coiled-coil region" evidence="7">
    <location>
        <begin position="217"/>
        <end position="272"/>
    </location>
</feature>
<accession>A0A0U1ZU97</accession>
<evidence type="ECO:0000259" key="8">
    <source>
        <dbReference type="Pfam" id="PF01385"/>
    </source>
</evidence>
<evidence type="ECO:0000313" key="11">
    <source>
        <dbReference type="EMBL" id="AKA61280.1"/>
    </source>
</evidence>
<feature type="domain" description="Transposase putative helix-turn-helix" evidence="10">
    <location>
        <begin position="11"/>
        <end position="48"/>
    </location>
</feature>
<dbReference type="Pfam" id="PF12323">
    <property type="entry name" value="HTH_OrfB_IS605"/>
    <property type="match status" value="1"/>
</dbReference>
<dbReference type="EMBL" id="KP881332">
    <property type="protein sequence ID" value="AKA61280.1"/>
    <property type="molecule type" value="Genomic_DNA"/>
</dbReference>
<reference evidence="11 12" key="1">
    <citation type="journal article" date="2016" name="Virus Genes">
        <title>Genomic analysis of Staphylococcus phage Stau2 isolated from medical specimen.</title>
        <authorList>
            <person name="Hsieh S.E."/>
            <person name="Tseng Y.H."/>
            <person name="Lo H.H."/>
            <person name="Chen S.T."/>
            <person name="Wu C.N."/>
        </authorList>
    </citation>
    <scope>NUCLEOTIDE SEQUENCE [LARGE SCALE GENOMIC DNA]</scope>
</reference>
<dbReference type="Pfam" id="PF07282">
    <property type="entry name" value="Cas12f1-like_TNB"/>
    <property type="match status" value="1"/>
</dbReference>
<dbReference type="GO" id="GO:0046872">
    <property type="term" value="F:metal ion binding"/>
    <property type="evidence" value="ECO:0007669"/>
    <property type="project" value="UniProtKB-KW"/>
</dbReference>
<keyword evidence="12" id="KW-1185">Reference proteome</keyword>
<sequence>MKKTENKFYRGITLKVNPTQEQEELMWKHVNHSRFIYNYMLERYWKALDNGKYIDHKNMISILKEIKNDDKYSFLNEVSRKTLVGKIDDLRETLIKYHNHEIRKPKFKSKKRESKRFPIRYDRMHFNKEKHVKVEKLGYLRISNGTYKNNKSVLENESIKPLNPKCYYDGKYWYISFSIEVDNQYKKEKDNTNEVIGIDLGSGKKHVICSNRKIYGNIIYSKKMKRLEKKLADLQKRLSNKYDINHTKTNNVLKLENKIAKVYRKMSNIRKNHVHEITKEIVEKYPKEIIVEDIRVRDLIKDKGYTGQKRKQIQFSNFYMIRQQLQYKCEDRGIKFTVASTYYPSSQICSNCGERKRNALKLQLGDKVFKCNACGYEEDRDINASINLKNYHNSQWLKEQNQ</sequence>
<evidence type="ECO:0000256" key="7">
    <source>
        <dbReference type="SAM" id="Coils"/>
    </source>
</evidence>
<evidence type="ECO:0000256" key="6">
    <source>
        <dbReference type="ARBA" id="ARBA00023172"/>
    </source>
</evidence>
<dbReference type="Proteomes" id="UP000207597">
    <property type="component" value="Segment"/>
</dbReference>
<dbReference type="GO" id="GO:0032196">
    <property type="term" value="P:transposition"/>
    <property type="evidence" value="ECO:0007669"/>
    <property type="project" value="UniProtKB-KW"/>
</dbReference>
<evidence type="ECO:0000256" key="3">
    <source>
        <dbReference type="ARBA" id="ARBA00022723"/>
    </source>
</evidence>
<keyword evidence="7" id="KW-0175">Coiled coil</keyword>
<dbReference type="KEGG" id="vg:28802242"/>
<keyword evidence="4" id="KW-0862">Zinc</keyword>
<dbReference type="GO" id="GO:0003677">
    <property type="term" value="F:DNA binding"/>
    <property type="evidence" value="ECO:0007669"/>
    <property type="project" value="UniProtKB-KW"/>
</dbReference>
<evidence type="ECO:0000259" key="9">
    <source>
        <dbReference type="Pfam" id="PF07282"/>
    </source>
</evidence>
<proteinExistence type="inferred from homology"/>
<keyword evidence="6" id="KW-0233">DNA recombination</keyword>
<comment type="similarity">
    <text evidence="1">In the C-terminal section; belongs to the transposase 35 family.</text>
</comment>
<feature type="domain" description="Probable transposase IS891/IS1136/IS1341" evidence="8">
    <location>
        <begin position="179"/>
        <end position="300"/>
    </location>
</feature>
<keyword evidence="3" id="KW-0479">Metal-binding</keyword>
<dbReference type="InterPro" id="IPR021027">
    <property type="entry name" value="Transposase_put_HTH"/>
</dbReference>
<protein>
    <submittedName>
        <fullName evidence="11">Transposase</fullName>
    </submittedName>
</protein>
<dbReference type="NCBIfam" id="NF040570">
    <property type="entry name" value="guided_TnpB"/>
    <property type="match status" value="1"/>
</dbReference>
<evidence type="ECO:0000259" key="10">
    <source>
        <dbReference type="Pfam" id="PF12323"/>
    </source>
</evidence>
<dbReference type="InterPro" id="IPR010095">
    <property type="entry name" value="Cas12f1-like_TNB"/>
</dbReference>
<dbReference type="GO" id="GO:0006310">
    <property type="term" value="P:DNA recombination"/>
    <property type="evidence" value="ECO:0007669"/>
    <property type="project" value="UniProtKB-KW"/>
</dbReference>
<name>A0A0U1ZU97_9CAUD</name>
<dbReference type="Pfam" id="PF01385">
    <property type="entry name" value="OrfB_IS605"/>
    <property type="match status" value="1"/>
</dbReference>
<dbReference type="NCBIfam" id="TIGR01766">
    <property type="entry name" value="IS200/IS605 family accessory protein TnpB-like domain"/>
    <property type="match status" value="1"/>
</dbReference>
<keyword evidence="5" id="KW-0238">DNA-binding</keyword>
<evidence type="ECO:0000256" key="1">
    <source>
        <dbReference type="ARBA" id="ARBA00008761"/>
    </source>
</evidence>
<keyword evidence="2" id="KW-0815">Transposition</keyword>
<evidence type="ECO:0000256" key="2">
    <source>
        <dbReference type="ARBA" id="ARBA00022578"/>
    </source>
</evidence>
<evidence type="ECO:0000313" key="12">
    <source>
        <dbReference type="Proteomes" id="UP000207597"/>
    </source>
</evidence>
<evidence type="ECO:0000256" key="4">
    <source>
        <dbReference type="ARBA" id="ARBA00022833"/>
    </source>
</evidence>
<feature type="domain" description="Cas12f1-like TNB" evidence="9">
    <location>
        <begin position="318"/>
        <end position="388"/>
    </location>
</feature>
<dbReference type="InterPro" id="IPR001959">
    <property type="entry name" value="Transposase"/>
</dbReference>